<evidence type="ECO:0000313" key="2">
    <source>
        <dbReference type="EMBL" id="DAF96935.1"/>
    </source>
</evidence>
<proteinExistence type="predicted"/>
<sequence>MAQLGNLTLENARIFFKDFSAEGRFANGKRTFCVEIPEDLVEQLQRDGWNLKSRESRQDPDAVTWFIKVEASYRARPPRVICIPSITKNRTYLTEATIASLDYAEILNVDLTINPYPWEVNGKSGVKAYLGTMYVTIQEDPLDAKYTDEEAS</sequence>
<dbReference type="EMBL" id="BK016123">
    <property type="protein sequence ID" value="DAF96935.1"/>
    <property type="molecule type" value="Genomic_DNA"/>
</dbReference>
<accession>A0A8S5UR36</accession>
<name>A0A8S5UR36_9CAUD</name>
<protein>
    <recommendedName>
        <fullName evidence="1">Putative phage ssDNA-binding domain-containing protein</fullName>
    </recommendedName>
</protein>
<organism evidence="2">
    <name type="scientific">Siphoviridae sp. ct89S11</name>
    <dbReference type="NCBI Taxonomy" id="2825357"/>
    <lineage>
        <taxon>Viruses</taxon>
        <taxon>Duplodnaviria</taxon>
        <taxon>Heunggongvirae</taxon>
        <taxon>Uroviricota</taxon>
        <taxon>Caudoviricetes</taxon>
    </lineage>
</organism>
<dbReference type="Pfam" id="PF24083">
    <property type="entry name" value="Phage_ssDNA_bind"/>
    <property type="match status" value="1"/>
</dbReference>
<evidence type="ECO:0000259" key="1">
    <source>
        <dbReference type="Pfam" id="PF24083"/>
    </source>
</evidence>
<reference evidence="2" key="1">
    <citation type="journal article" date="2021" name="Proc. Natl. Acad. Sci. U.S.A.">
        <title>A Catalog of Tens of Thousands of Viruses from Human Metagenomes Reveals Hidden Associations with Chronic Diseases.</title>
        <authorList>
            <person name="Tisza M.J."/>
            <person name="Buck C.B."/>
        </authorList>
    </citation>
    <scope>NUCLEOTIDE SEQUENCE</scope>
    <source>
        <strain evidence="2">Ct89S11</strain>
    </source>
</reference>
<dbReference type="InterPro" id="IPR057581">
    <property type="entry name" value="Phage_ssDNA_bind"/>
</dbReference>
<feature type="domain" description="Putative phage ssDNA-binding" evidence="1">
    <location>
        <begin position="3"/>
        <end position="148"/>
    </location>
</feature>